<dbReference type="Proteomes" id="UP000724584">
    <property type="component" value="Unassembled WGS sequence"/>
</dbReference>
<dbReference type="EMBL" id="JAGIZQ010000004">
    <property type="protein sequence ID" value="KAH6632534.1"/>
    <property type="molecule type" value="Genomic_DNA"/>
</dbReference>
<name>A0ACB7PAQ7_9PEZI</name>
<sequence>MPGRAHPAQQKIYSAAMAFSRRLTAAALLASTLSIQAAAVDVEIPVSAVISDLESDWASVYYGKTPLLFGNDGTAATGGWLAWDLNSASPLNQVHAETPGRRTKLVTTIHGRDDDKKPTGLAISIGQPDSVLRAWELPDFDKVTSARSTVLGDWSALCSWKSPSGHDYVYLFGKKGAKVFLVRKDKDEDDYEDAKFVEIQTFALSVEASGCATAPSLGKMFVSADDDKDVYVFDLAESTAAPAISKIGEAEDDVTGVAVYVSATTGVDYLLVAMEDTVAVYGPPFDFIGNLKLVGQEDIEIQGLAVYQGSTSKYPSGVLAYAIESDEVNGFGVSSLDGAIQELGLEVNTKYDPSLECKKSSPICSSCSNNGFCAQNGKGIECSCFAGWQGKTCNTYTCEDNCSGNGQCVGPNQCKCKTGWGGLHCSFVVVQPVAETDANGGDGDDPAIWISPSDRSQSRIITTTKSEQGAGLGVFDLSGKLLQTIAAGEPNNVDIIYNFQAGPRKIDLAYAACRADNTLCLFEITPNGTLTPLPGGSQPTPPDYDVYGSCTYRSPTTQKQYLFVNAKSAQYLQYELAATANGTLTTTLVRSFTAGSGGQVEGCVADEANGVVFIGEEPRALWRYEAEPDGDLAGVEVAVVGDGYLRADVEGVALVVGRTREEGFVVVSNQGVSAYNVYRRKAPHEFVMAFTIGAGEGVDGVTNTDGVAAVGTGLGERFPKGLVVVHDDANELTGGKGTSEEASFKLVPLERILGADVVKALGLMDEVDSDWDPRA</sequence>
<organism evidence="1 2">
    <name type="scientific">Chaetomium tenue</name>
    <dbReference type="NCBI Taxonomy" id="1854479"/>
    <lineage>
        <taxon>Eukaryota</taxon>
        <taxon>Fungi</taxon>
        <taxon>Dikarya</taxon>
        <taxon>Ascomycota</taxon>
        <taxon>Pezizomycotina</taxon>
        <taxon>Sordariomycetes</taxon>
        <taxon>Sordariomycetidae</taxon>
        <taxon>Sordariales</taxon>
        <taxon>Chaetomiaceae</taxon>
        <taxon>Chaetomium</taxon>
    </lineage>
</organism>
<protein>
    <submittedName>
        <fullName evidence="1">Phytase</fullName>
    </submittedName>
</protein>
<proteinExistence type="predicted"/>
<evidence type="ECO:0000313" key="2">
    <source>
        <dbReference type="Proteomes" id="UP000724584"/>
    </source>
</evidence>
<reference evidence="1 2" key="1">
    <citation type="journal article" date="2021" name="Nat. Commun.">
        <title>Genetic determinants of endophytism in the Arabidopsis root mycobiome.</title>
        <authorList>
            <person name="Mesny F."/>
            <person name="Miyauchi S."/>
            <person name="Thiergart T."/>
            <person name="Pickel B."/>
            <person name="Atanasova L."/>
            <person name="Karlsson M."/>
            <person name="Huettel B."/>
            <person name="Barry K.W."/>
            <person name="Haridas S."/>
            <person name="Chen C."/>
            <person name="Bauer D."/>
            <person name="Andreopoulos W."/>
            <person name="Pangilinan J."/>
            <person name="LaButti K."/>
            <person name="Riley R."/>
            <person name="Lipzen A."/>
            <person name="Clum A."/>
            <person name="Drula E."/>
            <person name="Henrissat B."/>
            <person name="Kohler A."/>
            <person name="Grigoriev I.V."/>
            <person name="Martin F.M."/>
            <person name="Hacquard S."/>
        </authorList>
    </citation>
    <scope>NUCLEOTIDE SEQUENCE [LARGE SCALE GENOMIC DNA]</scope>
    <source>
        <strain evidence="1 2">MPI-SDFR-AT-0079</strain>
    </source>
</reference>
<gene>
    <name evidence="1" type="ORF">F5144DRAFT_574384</name>
</gene>
<keyword evidence="2" id="KW-1185">Reference proteome</keyword>
<evidence type="ECO:0000313" key="1">
    <source>
        <dbReference type="EMBL" id="KAH6632534.1"/>
    </source>
</evidence>
<comment type="caution">
    <text evidence="1">The sequence shown here is derived from an EMBL/GenBank/DDBJ whole genome shotgun (WGS) entry which is preliminary data.</text>
</comment>
<accession>A0ACB7PAQ7</accession>